<dbReference type="AlphaFoldDB" id="A0A7C1JUP6"/>
<dbReference type="GO" id="GO:0046872">
    <property type="term" value="F:metal ion binding"/>
    <property type="evidence" value="ECO:0007669"/>
    <property type="project" value="UniProtKB-KW"/>
</dbReference>
<evidence type="ECO:0000256" key="4">
    <source>
        <dbReference type="ARBA" id="ARBA00022833"/>
    </source>
</evidence>
<accession>A0A7C1JUP6</accession>
<evidence type="ECO:0000256" key="3">
    <source>
        <dbReference type="ARBA" id="ARBA00022723"/>
    </source>
</evidence>
<dbReference type="PANTHER" id="PTHR37418:SF2">
    <property type="entry name" value="3-KETO-5-AMINOHEXANOATE CLEAVAGE ENZYME"/>
    <property type="match status" value="1"/>
</dbReference>
<keyword evidence="3" id="KW-0479">Metal-binding</keyword>
<dbReference type="Pfam" id="PF05853">
    <property type="entry name" value="BKACE"/>
    <property type="match status" value="1"/>
</dbReference>
<keyword evidence="4" id="KW-0862">Zinc</keyword>
<dbReference type="InterPro" id="IPR008567">
    <property type="entry name" value="BKACE"/>
</dbReference>
<protein>
    <submittedName>
        <fullName evidence="5">3-keto-5-aminohexanoate cleavage protein</fullName>
    </submittedName>
</protein>
<organism evidence="5">
    <name type="scientific">Thermomicrobium roseum</name>
    <dbReference type="NCBI Taxonomy" id="500"/>
    <lineage>
        <taxon>Bacteria</taxon>
        <taxon>Pseudomonadati</taxon>
        <taxon>Thermomicrobiota</taxon>
        <taxon>Thermomicrobia</taxon>
        <taxon>Thermomicrobiales</taxon>
        <taxon>Thermomicrobiaceae</taxon>
        <taxon>Thermomicrobium</taxon>
    </lineage>
</organism>
<gene>
    <name evidence="5" type="ORF">ENP47_06545</name>
</gene>
<evidence type="ECO:0000256" key="2">
    <source>
        <dbReference type="ARBA" id="ARBA00022679"/>
    </source>
</evidence>
<comment type="caution">
    <text evidence="5">The sequence shown here is derived from an EMBL/GenBank/DDBJ whole genome shotgun (WGS) entry which is preliminary data.</text>
</comment>
<reference evidence="5" key="1">
    <citation type="journal article" date="2020" name="mSystems">
        <title>Genome- and Community-Level Interaction Insights into Carbon Utilization and Element Cycling Functions of Hydrothermarchaeota in Hydrothermal Sediment.</title>
        <authorList>
            <person name="Zhou Z."/>
            <person name="Liu Y."/>
            <person name="Xu W."/>
            <person name="Pan J."/>
            <person name="Luo Z.H."/>
            <person name="Li M."/>
        </authorList>
    </citation>
    <scope>NUCLEOTIDE SEQUENCE [LARGE SCALE GENOMIC DNA]</scope>
    <source>
        <strain evidence="5">SpSt-222</strain>
    </source>
</reference>
<name>A0A7C1JUP6_THERO</name>
<evidence type="ECO:0000313" key="5">
    <source>
        <dbReference type="EMBL" id="HEF65237.1"/>
    </source>
</evidence>
<dbReference type="GO" id="GO:0043720">
    <property type="term" value="F:3-keto-5-aminohexanoate cleavage activity"/>
    <property type="evidence" value="ECO:0007669"/>
    <property type="project" value="InterPro"/>
</dbReference>
<comment type="cofactor">
    <cofactor evidence="1">
        <name>Zn(2+)</name>
        <dbReference type="ChEBI" id="CHEBI:29105"/>
    </cofactor>
</comment>
<dbReference type="InterPro" id="IPR013785">
    <property type="entry name" value="Aldolase_TIM"/>
</dbReference>
<sequence length="276" mass="30268">MDKVIISVATTGSWTTREQTPYVPITEEEIAAEAIRCWREGAAIVHIHVRDEQGRVTSDPARYARVRDLIRAEGCDIVLNFSTGGGAGIVPDEERIAPVRLRPEIASFDAGSVNFGDRVFVNSPQFLEALAQEMQAHGVKPEIECFDSGFIETAKRFIERGLIQPPYWFQMVLGVRGGAPATVEQLAHMVRQLPAGSLWSVCAIGRHQLPMNVAALVMGGHVRTGLEDNIYYSYRVLAEGNAPLVARIVRIARELGREPATPSEARQLLGLPPFAG</sequence>
<dbReference type="EMBL" id="DSJL01000011">
    <property type="protein sequence ID" value="HEF65237.1"/>
    <property type="molecule type" value="Genomic_DNA"/>
</dbReference>
<keyword evidence="2" id="KW-0808">Transferase</keyword>
<dbReference type="PANTHER" id="PTHR37418">
    <property type="entry name" value="3-KETO-5-AMINOHEXANOATE CLEAVAGE ENZYME-RELATED"/>
    <property type="match status" value="1"/>
</dbReference>
<proteinExistence type="predicted"/>
<evidence type="ECO:0000256" key="1">
    <source>
        <dbReference type="ARBA" id="ARBA00001947"/>
    </source>
</evidence>
<dbReference type="Gene3D" id="3.20.20.70">
    <property type="entry name" value="Aldolase class I"/>
    <property type="match status" value="1"/>
</dbReference>